<dbReference type="Proteomes" id="UP000261520">
    <property type="component" value="Unplaced"/>
</dbReference>
<feature type="transmembrane region" description="Helical" evidence="1">
    <location>
        <begin position="61"/>
        <end position="81"/>
    </location>
</feature>
<feature type="transmembrane region" description="Helical" evidence="1">
    <location>
        <begin position="114"/>
        <end position="136"/>
    </location>
</feature>
<keyword evidence="3" id="KW-1185">Reference proteome</keyword>
<dbReference type="AlphaFoldDB" id="A0A3B4AIB4"/>
<dbReference type="GO" id="GO:0043005">
    <property type="term" value="C:neuron projection"/>
    <property type="evidence" value="ECO:0007669"/>
    <property type="project" value="TreeGrafter"/>
</dbReference>
<evidence type="ECO:0008006" key="4">
    <source>
        <dbReference type="Google" id="ProtNLM"/>
    </source>
</evidence>
<dbReference type="STRING" id="409849.ENSPMGP00000016349"/>
<dbReference type="GO" id="GO:0030133">
    <property type="term" value="C:transport vesicle"/>
    <property type="evidence" value="ECO:0007669"/>
    <property type="project" value="InterPro"/>
</dbReference>
<reference evidence="2" key="2">
    <citation type="submission" date="2025-09" db="UniProtKB">
        <authorList>
            <consortium name="Ensembl"/>
        </authorList>
    </citation>
    <scope>IDENTIFICATION</scope>
</reference>
<name>A0A3B4AIB4_9GOBI</name>
<proteinExistence type="predicted"/>
<evidence type="ECO:0000313" key="3">
    <source>
        <dbReference type="Proteomes" id="UP000261520"/>
    </source>
</evidence>
<dbReference type="GO" id="GO:0043025">
    <property type="term" value="C:neuronal cell body"/>
    <property type="evidence" value="ECO:0007669"/>
    <property type="project" value="TreeGrafter"/>
</dbReference>
<evidence type="ECO:0000256" key="1">
    <source>
        <dbReference type="SAM" id="Phobius"/>
    </source>
</evidence>
<keyword evidence="1" id="KW-0472">Membrane</keyword>
<dbReference type="GO" id="GO:0007399">
    <property type="term" value="P:nervous system development"/>
    <property type="evidence" value="ECO:0007669"/>
    <property type="project" value="TreeGrafter"/>
</dbReference>
<accession>A0A3B4AIB4</accession>
<dbReference type="InterPro" id="IPR024883">
    <property type="entry name" value="Neurensin"/>
</dbReference>
<reference evidence="2" key="1">
    <citation type="submission" date="2025-08" db="UniProtKB">
        <authorList>
            <consortium name="Ensembl"/>
        </authorList>
    </citation>
    <scope>IDENTIFICATION</scope>
</reference>
<organism evidence="2 3">
    <name type="scientific">Periophthalmus magnuspinnatus</name>
    <dbReference type="NCBI Taxonomy" id="409849"/>
    <lineage>
        <taxon>Eukaryota</taxon>
        <taxon>Metazoa</taxon>
        <taxon>Chordata</taxon>
        <taxon>Craniata</taxon>
        <taxon>Vertebrata</taxon>
        <taxon>Euteleostomi</taxon>
        <taxon>Actinopterygii</taxon>
        <taxon>Neopterygii</taxon>
        <taxon>Teleostei</taxon>
        <taxon>Neoteleostei</taxon>
        <taxon>Acanthomorphata</taxon>
        <taxon>Gobiaria</taxon>
        <taxon>Gobiiformes</taxon>
        <taxon>Gobioidei</taxon>
        <taxon>Gobiidae</taxon>
        <taxon>Oxudercinae</taxon>
        <taxon>Periophthalmus</taxon>
    </lineage>
</organism>
<dbReference type="Ensembl" id="ENSPMGT00000017453.1">
    <property type="protein sequence ID" value="ENSPMGP00000016349.1"/>
    <property type="gene ID" value="ENSPMGG00000013433.1"/>
</dbReference>
<keyword evidence="1" id="KW-1133">Transmembrane helix</keyword>
<dbReference type="PANTHER" id="PTHR14796">
    <property type="entry name" value="NEURENSIN 1-RELATED"/>
    <property type="match status" value="1"/>
</dbReference>
<dbReference type="PANTHER" id="PTHR14796:SF3">
    <property type="entry name" value="NEURENSIN 1-LIKE-RELATED"/>
    <property type="match status" value="1"/>
</dbReference>
<protein>
    <recommendedName>
        <fullName evidence="4">Neurensin 1-like</fullName>
    </recommendedName>
</protein>
<sequence>HHGQLTIQNPQRSQHNPDSARHMFLDRVLPSLVDFLGEHYATDRVPWQRPKSVVSVVSPQVSVALGLLILTAGVASLSVGYSTPHKIESFGEGDLFFVDTQAINFNRGLHQSRAAGIGLSCLGVALAAMGLAVWVLPRADWKTRLFHRAESGEGRGEWAPKWMGFSDGGDVVTKPPVLDEKKVPVTLSKVENVQPAS</sequence>
<keyword evidence="1" id="KW-0812">Transmembrane</keyword>
<evidence type="ECO:0000313" key="2">
    <source>
        <dbReference type="Ensembl" id="ENSPMGP00000016349.1"/>
    </source>
</evidence>
<dbReference type="Pfam" id="PF14927">
    <property type="entry name" value="Neurensin"/>
    <property type="match status" value="1"/>
</dbReference>